<dbReference type="Gene3D" id="1.10.40.50">
    <property type="entry name" value="Probable gtpase engc, domain 3"/>
    <property type="match status" value="1"/>
</dbReference>
<dbReference type="PROSITE" id="PS50936">
    <property type="entry name" value="ENGC_GTPASE"/>
    <property type="match status" value="1"/>
</dbReference>
<keyword evidence="9 10" id="KW-0342">GTP-binding</keyword>
<name>A0ABS9CQI8_9FIRM</name>
<sequence length="342" mass="38005">MNLLNDYGYRETQDFAPYTAARVTAEHRERYELVGEQGAFYGRLKSAIYFGEQGAEPFPTVGDFVLVEFNPTGDSRIVQTLPRRSVFERPDPSYGRARPQAVAANFDFVFIVQSLNRDFNVKKLARYLTLTWQSGAQPVVVLTKLDLREPGYADFIAAAEREAFGAPVRAVSSKTGENLESLREFLQQGKTVALLGSSGAGKSSLVNALAGESVMETGAVRESDARGRHTTTHRALLRLSCGALVIDTPGMRELGMWDVTQGLGSAFQDVADLAAQCRFSDCKHGREPGCAVRAAIERGELPAERLVQYRKLRNEARFSDDPARYRRERSEVAKKRARQSRK</sequence>
<evidence type="ECO:0000256" key="11">
    <source>
        <dbReference type="SAM" id="MobiDB-lite"/>
    </source>
</evidence>
<evidence type="ECO:0000256" key="5">
    <source>
        <dbReference type="ARBA" id="ARBA00022741"/>
    </source>
</evidence>
<dbReference type="InterPro" id="IPR010914">
    <property type="entry name" value="RsgA_GTPase_dom"/>
</dbReference>
<feature type="binding site" evidence="10">
    <location>
        <position position="284"/>
    </location>
    <ligand>
        <name>Zn(2+)</name>
        <dbReference type="ChEBI" id="CHEBI:29105"/>
    </ligand>
</feature>
<keyword evidence="1 10" id="KW-0963">Cytoplasm</keyword>
<feature type="region of interest" description="Disordered" evidence="11">
    <location>
        <begin position="320"/>
        <end position="342"/>
    </location>
</feature>
<keyword evidence="2 10" id="KW-0690">Ribosome biogenesis</keyword>
<dbReference type="HAMAP" id="MF_01820">
    <property type="entry name" value="GTPase_RsgA"/>
    <property type="match status" value="1"/>
</dbReference>
<dbReference type="Pfam" id="PF03193">
    <property type="entry name" value="RsgA_GTPase"/>
    <property type="match status" value="1"/>
</dbReference>
<comment type="function">
    <text evidence="10">One of several proteins that assist in the late maturation steps of the functional core of the 30S ribosomal subunit. Helps release RbfA from mature subunits. May play a role in the assembly of ribosomal proteins into the subunit. Circularly permuted GTPase that catalyzes slow GTP hydrolysis, GTPase activity is stimulated by the 30S ribosomal subunit.</text>
</comment>
<organism evidence="14 15">
    <name type="scientific">Anaeromassilibacillus senegalensis</name>
    <dbReference type="NCBI Taxonomy" id="1673717"/>
    <lineage>
        <taxon>Bacteria</taxon>
        <taxon>Bacillati</taxon>
        <taxon>Bacillota</taxon>
        <taxon>Clostridia</taxon>
        <taxon>Eubacteriales</taxon>
        <taxon>Acutalibacteraceae</taxon>
        <taxon>Anaeromassilibacillus</taxon>
    </lineage>
</organism>
<feature type="binding site" evidence="10">
    <location>
        <position position="277"/>
    </location>
    <ligand>
        <name>Zn(2+)</name>
        <dbReference type="ChEBI" id="CHEBI:29105"/>
    </ligand>
</feature>
<feature type="binding site" evidence="10">
    <location>
        <begin position="196"/>
        <end position="204"/>
    </location>
    <ligand>
        <name>GTP</name>
        <dbReference type="ChEBI" id="CHEBI:37565"/>
    </ligand>
</feature>
<dbReference type="EMBL" id="JAFBIT010000003">
    <property type="protein sequence ID" value="MCF2653238.1"/>
    <property type="molecule type" value="Genomic_DNA"/>
</dbReference>
<keyword evidence="3 10" id="KW-0479">Metal-binding</keyword>
<dbReference type="InterPro" id="IPR027417">
    <property type="entry name" value="P-loop_NTPase"/>
</dbReference>
<evidence type="ECO:0000259" key="13">
    <source>
        <dbReference type="PROSITE" id="PS51721"/>
    </source>
</evidence>
<feature type="domain" description="CP-type G" evidence="13">
    <location>
        <begin position="94"/>
        <end position="254"/>
    </location>
</feature>
<dbReference type="InterPro" id="IPR030378">
    <property type="entry name" value="G_CP_dom"/>
</dbReference>
<feature type="compositionally biased region" description="Basic and acidic residues" evidence="11">
    <location>
        <begin position="320"/>
        <end position="334"/>
    </location>
</feature>
<comment type="subunit">
    <text evidence="10">Monomer. Associates with 30S ribosomal subunit, binds 16S rRNA.</text>
</comment>
<dbReference type="PANTHER" id="PTHR32120">
    <property type="entry name" value="SMALL RIBOSOMAL SUBUNIT BIOGENESIS GTPASE RSGA"/>
    <property type="match status" value="1"/>
</dbReference>
<proteinExistence type="inferred from homology"/>
<gene>
    <name evidence="10 14" type="primary">rsgA</name>
    <name evidence="14" type="ORF">JQM67_11560</name>
</gene>
<reference evidence="14 15" key="1">
    <citation type="submission" date="2020-12" db="EMBL/GenBank/DDBJ databases">
        <title>Whole genome sequences of gut porcine anaerobes.</title>
        <authorList>
            <person name="Kubasova T."/>
            <person name="Jahodarova E."/>
            <person name="Rychlik I."/>
        </authorList>
    </citation>
    <scope>NUCLEOTIDE SEQUENCE [LARGE SCALE GENOMIC DNA]</scope>
    <source>
        <strain evidence="14 15">An867</strain>
    </source>
</reference>
<dbReference type="EC" id="3.6.1.-" evidence="10"/>
<comment type="similarity">
    <text evidence="10">Belongs to the TRAFAC class YlqF/YawG GTPase family. RsgA subfamily.</text>
</comment>
<dbReference type="RefSeq" id="WP_235324258.1">
    <property type="nucleotide sequence ID" value="NZ_JAFBIT010000003.1"/>
</dbReference>
<comment type="subcellular location">
    <subcellularLocation>
        <location evidence="10">Cytoplasm</location>
    </subcellularLocation>
</comment>
<accession>A0ABS9CQI8</accession>
<dbReference type="PANTHER" id="PTHR32120:SF10">
    <property type="entry name" value="SMALL RIBOSOMAL SUBUNIT BIOGENESIS GTPASE RSGA"/>
    <property type="match status" value="1"/>
</dbReference>
<keyword evidence="7 10" id="KW-0862">Zinc</keyword>
<comment type="caution">
    <text evidence="14">The sequence shown here is derived from an EMBL/GenBank/DDBJ whole genome shotgun (WGS) entry which is preliminary data.</text>
</comment>
<keyword evidence="4 10" id="KW-0699">rRNA-binding</keyword>
<keyword evidence="5 10" id="KW-0547">Nucleotide-binding</keyword>
<keyword evidence="6 10" id="KW-0378">Hydrolase</keyword>
<dbReference type="NCBIfam" id="TIGR00157">
    <property type="entry name" value="ribosome small subunit-dependent GTPase A"/>
    <property type="match status" value="1"/>
</dbReference>
<feature type="domain" description="EngC GTPase" evidence="12">
    <location>
        <begin position="104"/>
        <end position="252"/>
    </location>
</feature>
<keyword evidence="8 10" id="KW-0694">RNA-binding</keyword>
<evidence type="ECO:0000256" key="3">
    <source>
        <dbReference type="ARBA" id="ARBA00022723"/>
    </source>
</evidence>
<dbReference type="Gene3D" id="3.40.50.300">
    <property type="entry name" value="P-loop containing nucleotide triphosphate hydrolases"/>
    <property type="match status" value="1"/>
</dbReference>
<evidence type="ECO:0000256" key="8">
    <source>
        <dbReference type="ARBA" id="ARBA00022884"/>
    </source>
</evidence>
<comment type="cofactor">
    <cofactor evidence="10">
        <name>Zn(2+)</name>
        <dbReference type="ChEBI" id="CHEBI:29105"/>
    </cofactor>
    <text evidence="10">Binds 1 zinc ion per subunit.</text>
</comment>
<evidence type="ECO:0000256" key="10">
    <source>
        <dbReference type="HAMAP-Rule" id="MF_01820"/>
    </source>
</evidence>
<evidence type="ECO:0000313" key="15">
    <source>
        <dbReference type="Proteomes" id="UP001299220"/>
    </source>
</evidence>
<evidence type="ECO:0000256" key="4">
    <source>
        <dbReference type="ARBA" id="ARBA00022730"/>
    </source>
</evidence>
<evidence type="ECO:0000256" key="2">
    <source>
        <dbReference type="ARBA" id="ARBA00022517"/>
    </source>
</evidence>
<dbReference type="PROSITE" id="PS51721">
    <property type="entry name" value="G_CP"/>
    <property type="match status" value="1"/>
</dbReference>
<dbReference type="SUPFAM" id="SSF52540">
    <property type="entry name" value="P-loop containing nucleoside triphosphate hydrolases"/>
    <property type="match status" value="1"/>
</dbReference>
<dbReference type="CDD" id="cd01854">
    <property type="entry name" value="YjeQ_EngC"/>
    <property type="match status" value="1"/>
</dbReference>
<evidence type="ECO:0000313" key="14">
    <source>
        <dbReference type="EMBL" id="MCF2653238.1"/>
    </source>
</evidence>
<evidence type="ECO:0000256" key="9">
    <source>
        <dbReference type="ARBA" id="ARBA00023134"/>
    </source>
</evidence>
<keyword evidence="15" id="KW-1185">Reference proteome</keyword>
<evidence type="ECO:0000256" key="7">
    <source>
        <dbReference type="ARBA" id="ARBA00022833"/>
    </source>
</evidence>
<feature type="binding site" evidence="10">
    <location>
        <position position="290"/>
    </location>
    <ligand>
        <name>Zn(2+)</name>
        <dbReference type="ChEBI" id="CHEBI:29105"/>
    </ligand>
</feature>
<dbReference type="InterPro" id="IPR004881">
    <property type="entry name" value="Ribosome_biogen_GTPase_RsgA"/>
</dbReference>
<evidence type="ECO:0000256" key="6">
    <source>
        <dbReference type="ARBA" id="ARBA00022801"/>
    </source>
</evidence>
<feature type="binding site" evidence="10">
    <location>
        <position position="282"/>
    </location>
    <ligand>
        <name>Zn(2+)</name>
        <dbReference type="ChEBI" id="CHEBI:29105"/>
    </ligand>
</feature>
<evidence type="ECO:0000259" key="12">
    <source>
        <dbReference type="PROSITE" id="PS50936"/>
    </source>
</evidence>
<dbReference type="Proteomes" id="UP001299220">
    <property type="component" value="Unassembled WGS sequence"/>
</dbReference>
<evidence type="ECO:0000256" key="1">
    <source>
        <dbReference type="ARBA" id="ARBA00022490"/>
    </source>
</evidence>
<feature type="binding site" evidence="10">
    <location>
        <begin position="143"/>
        <end position="146"/>
    </location>
    <ligand>
        <name>GTP</name>
        <dbReference type="ChEBI" id="CHEBI:37565"/>
    </ligand>
</feature>
<protein>
    <recommendedName>
        <fullName evidence="10">Small ribosomal subunit biogenesis GTPase RsgA</fullName>
        <ecNumber evidence="10">3.6.1.-</ecNumber>
    </recommendedName>
</protein>